<dbReference type="InterPro" id="IPR050482">
    <property type="entry name" value="Sensor_HK_TwoCompSys"/>
</dbReference>
<protein>
    <recommendedName>
        <fullName evidence="13">Sensor histidine kinase</fullName>
        <ecNumber evidence="13">2.7.13.3</ecNumber>
    </recommendedName>
</protein>
<evidence type="ECO:0000256" key="12">
    <source>
        <dbReference type="ARBA" id="ARBA00023136"/>
    </source>
</evidence>
<dbReference type="GO" id="GO:0046983">
    <property type="term" value="F:protein dimerization activity"/>
    <property type="evidence" value="ECO:0007669"/>
    <property type="project" value="InterPro"/>
</dbReference>
<evidence type="ECO:0000256" key="10">
    <source>
        <dbReference type="ARBA" id="ARBA00022989"/>
    </source>
</evidence>
<dbReference type="GO" id="GO:0005886">
    <property type="term" value="C:plasma membrane"/>
    <property type="evidence" value="ECO:0007669"/>
    <property type="project" value="UniProtKB-SubCell"/>
</dbReference>
<evidence type="ECO:0000256" key="14">
    <source>
        <dbReference type="SAM" id="Phobius"/>
    </source>
</evidence>
<keyword evidence="8 13" id="KW-0418">Kinase</keyword>
<dbReference type="GO" id="GO:0005524">
    <property type="term" value="F:ATP binding"/>
    <property type="evidence" value="ECO:0007669"/>
    <property type="project" value="UniProtKB-UniRule"/>
</dbReference>
<name>A0A511UVS5_9BACI</name>
<evidence type="ECO:0000259" key="15">
    <source>
        <dbReference type="PROSITE" id="PS50109"/>
    </source>
</evidence>
<dbReference type="InterPro" id="IPR003594">
    <property type="entry name" value="HATPase_dom"/>
</dbReference>
<evidence type="ECO:0000256" key="6">
    <source>
        <dbReference type="ARBA" id="ARBA00022692"/>
    </source>
</evidence>
<comment type="caution">
    <text evidence="16">The sequence shown here is derived from an EMBL/GenBank/DDBJ whole genome shotgun (WGS) entry which is preliminary data.</text>
</comment>
<evidence type="ECO:0000256" key="11">
    <source>
        <dbReference type="ARBA" id="ARBA00023012"/>
    </source>
</evidence>
<keyword evidence="17" id="KW-1185">Reference proteome</keyword>
<keyword evidence="6 14" id="KW-0812">Transmembrane</keyword>
<keyword evidence="11 13" id="KW-0902">Two-component regulatory system</keyword>
<keyword evidence="7 13" id="KW-0547">Nucleotide-binding</keyword>
<dbReference type="SMART" id="SM00387">
    <property type="entry name" value="HATPase_c"/>
    <property type="match status" value="1"/>
</dbReference>
<dbReference type="PANTHER" id="PTHR24421:SF37">
    <property type="entry name" value="SENSOR HISTIDINE KINASE NARS"/>
    <property type="match status" value="1"/>
</dbReference>
<keyword evidence="12 13" id="KW-0472">Membrane</keyword>
<dbReference type="InterPro" id="IPR036890">
    <property type="entry name" value="HATPase_C_sf"/>
</dbReference>
<gene>
    <name evidence="16" type="primary">liaS</name>
    <name evidence="16" type="ORF">CQU01_09570</name>
</gene>
<dbReference type="CDD" id="cd16917">
    <property type="entry name" value="HATPase_UhpB-NarQ-NarX-like"/>
    <property type="match status" value="1"/>
</dbReference>
<feature type="transmembrane region" description="Helical" evidence="14">
    <location>
        <begin position="44"/>
        <end position="68"/>
    </location>
</feature>
<evidence type="ECO:0000256" key="1">
    <source>
        <dbReference type="ARBA" id="ARBA00000085"/>
    </source>
</evidence>
<evidence type="ECO:0000256" key="8">
    <source>
        <dbReference type="ARBA" id="ARBA00022777"/>
    </source>
</evidence>
<dbReference type="Gene3D" id="3.30.565.10">
    <property type="entry name" value="Histidine kinase-like ATPase, C-terminal domain"/>
    <property type="match status" value="1"/>
</dbReference>
<dbReference type="Gene3D" id="1.20.5.1930">
    <property type="match status" value="1"/>
</dbReference>
<feature type="domain" description="Histidine kinase" evidence="15">
    <location>
        <begin position="151"/>
        <end position="347"/>
    </location>
</feature>
<evidence type="ECO:0000256" key="13">
    <source>
        <dbReference type="PIRNR" id="PIRNR037431"/>
    </source>
</evidence>
<dbReference type="SUPFAM" id="SSF55874">
    <property type="entry name" value="ATPase domain of HSP90 chaperone/DNA topoisomerase II/histidine kinase"/>
    <property type="match status" value="1"/>
</dbReference>
<evidence type="ECO:0000256" key="2">
    <source>
        <dbReference type="ARBA" id="ARBA00004651"/>
    </source>
</evidence>
<dbReference type="Pfam" id="PF07730">
    <property type="entry name" value="HisKA_3"/>
    <property type="match status" value="1"/>
</dbReference>
<comment type="catalytic activity">
    <reaction evidence="1 13">
        <text>ATP + protein L-histidine = ADP + protein N-phospho-L-histidine.</text>
        <dbReference type="EC" id="2.7.13.3"/>
    </reaction>
</comment>
<keyword evidence="5 13" id="KW-0808">Transferase</keyword>
<dbReference type="InterPro" id="IPR011712">
    <property type="entry name" value="Sig_transdc_His_kin_sub3_dim/P"/>
</dbReference>
<proteinExistence type="predicted"/>
<accession>A0A511UVS5</accession>
<dbReference type="RefSeq" id="WP_146936238.1">
    <property type="nucleotide sequence ID" value="NZ_BJXW01000009.1"/>
</dbReference>
<dbReference type="EC" id="2.7.13.3" evidence="13"/>
<dbReference type="AlphaFoldDB" id="A0A511UVS5"/>
<feature type="transmembrane region" description="Helical" evidence="14">
    <location>
        <begin position="20"/>
        <end position="38"/>
    </location>
</feature>
<sequence>MFKRLNGIRYVYIRSNLYSLFITTVTLLAILLTIYVLFEPKWLHVTSIFVFIILYIVCGTMISFYAGFESSGDLKNRIDGLSVLIAQYTNGNYLSNIYCDRDDEISRISNELNQLGVNMQAQVKSLQRLADEKAEFAKSAHKSAVMEERQRLARELHDAVSQQLFALTMMSQAAIKQFDENPQMAKDHMQEVVQAALKAQTEMRALMLHLRPVHLSGEPLHKGVRQLIAELKDKCQIEFQVNIQDDLTLSEAIEDHIFRIIQEALSNILRHAHATRVRIDVYMRHDELFVHIRDNGRGFDIEQDLNRKTSYGLKTMRERSQELGGTFTIRSNKDEGTNIDIRIPVHK</sequence>
<keyword evidence="3 13" id="KW-1003">Cell membrane</keyword>
<evidence type="ECO:0000313" key="17">
    <source>
        <dbReference type="Proteomes" id="UP000321491"/>
    </source>
</evidence>
<dbReference type="InterPro" id="IPR005467">
    <property type="entry name" value="His_kinase_dom"/>
</dbReference>
<dbReference type="OrthoDB" id="9795828at2"/>
<evidence type="ECO:0000313" key="16">
    <source>
        <dbReference type="EMBL" id="GEN30719.1"/>
    </source>
</evidence>
<evidence type="ECO:0000256" key="4">
    <source>
        <dbReference type="ARBA" id="ARBA00022553"/>
    </source>
</evidence>
<dbReference type="PROSITE" id="PS50109">
    <property type="entry name" value="HIS_KIN"/>
    <property type="match status" value="1"/>
</dbReference>
<evidence type="ECO:0000256" key="5">
    <source>
        <dbReference type="ARBA" id="ARBA00022679"/>
    </source>
</evidence>
<keyword evidence="10 14" id="KW-1133">Transmembrane helix</keyword>
<evidence type="ECO:0000256" key="9">
    <source>
        <dbReference type="ARBA" id="ARBA00022840"/>
    </source>
</evidence>
<reference evidence="16 17" key="1">
    <citation type="submission" date="2019-07" db="EMBL/GenBank/DDBJ databases">
        <title>Whole genome shotgun sequence of Cerasibacillus quisquiliarum NBRC 102429.</title>
        <authorList>
            <person name="Hosoyama A."/>
            <person name="Uohara A."/>
            <person name="Ohji S."/>
            <person name="Ichikawa N."/>
        </authorList>
    </citation>
    <scope>NUCLEOTIDE SEQUENCE [LARGE SCALE GENOMIC DNA]</scope>
    <source>
        <strain evidence="16 17">NBRC 102429</strain>
    </source>
</reference>
<evidence type="ECO:0000256" key="3">
    <source>
        <dbReference type="ARBA" id="ARBA00022475"/>
    </source>
</evidence>
<organism evidence="16 17">
    <name type="scientific">Cerasibacillus quisquiliarum</name>
    <dbReference type="NCBI Taxonomy" id="227865"/>
    <lineage>
        <taxon>Bacteria</taxon>
        <taxon>Bacillati</taxon>
        <taxon>Bacillota</taxon>
        <taxon>Bacilli</taxon>
        <taxon>Bacillales</taxon>
        <taxon>Bacillaceae</taxon>
        <taxon>Cerasibacillus</taxon>
    </lineage>
</organism>
<dbReference type="EMBL" id="BJXW01000009">
    <property type="protein sequence ID" value="GEN30719.1"/>
    <property type="molecule type" value="Genomic_DNA"/>
</dbReference>
<dbReference type="PIRSF" id="PIRSF037431">
    <property type="entry name" value="STHK_LiaS"/>
    <property type="match status" value="1"/>
</dbReference>
<keyword evidence="4" id="KW-0597">Phosphoprotein</keyword>
<dbReference type="Proteomes" id="UP000321491">
    <property type="component" value="Unassembled WGS sequence"/>
</dbReference>
<evidence type="ECO:0000256" key="7">
    <source>
        <dbReference type="ARBA" id="ARBA00022741"/>
    </source>
</evidence>
<dbReference type="PANTHER" id="PTHR24421">
    <property type="entry name" value="NITRATE/NITRITE SENSOR PROTEIN NARX-RELATED"/>
    <property type="match status" value="1"/>
</dbReference>
<keyword evidence="9 13" id="KW-0067">ATP-binding</keyword>
<dbReference type="GO" id="GO:0000155">
    <property type="term" value="F:phosphorelay sensor kinase activity"/>
    <property type="evidence" value="ECO:0007669"/>
    <property type="project" value="UniProtKB-UniRule"/>
</dbReference>
<dbReference type="Pfam" id="PF02518">
    <property type="entry name" value="HATPase_c"/>
    <property type="match status" value="1"/>
</dbReference>
<comment type="subcellular location">
    <subcellularLocation>
        <location evidence="2 13">Cell membrane</location>
        <topology evidence="2 13">Multi-pass membrane protein</topology>
    </subcellularLocation>
</comment>
<dbReference type="InterPro" id="IPR017202">
    <property type="entry name" value="LiaS/VraS"/>
</dbReference>